<protein>
    <recommendedName>
        <fullName evidence="4">Neuroguidin</fullName>
    </recommendedName>
</protein>
<evidence type="ECO:0008006" key="4">
    <source>
        <dbReference type="Google" id="ProtNLM"/>
    </source>
</evidence>
<proteinExistence type="predicted"/>
<accession>A0AAD7URC5</accession>
<evidence type="ECO:0000313" key="2">
    <source>
        <dbReference type="EMBL" id="KAJ8614195.1"/>
    </source>
</evidence>
<dbReference type="GO" id="GO:0032040">
    <property type="term" value="C:small-subunit processome"/>
    <property type="evidence" value="ECO:0007669"/>
    <property type="project" value="TreeGrafter"/>
</dbReference>
<reference evidence="2" key="1">
    <citation type="submission" date="2023-01" db="EMBL/GenBank/DDBJ databases">
        <title>Metagenome sequencing of chrysophaentin producing Chrysophaeum taylorii.</title>
        <authorList>
            <person name="Davison J."/>
            <person name="Bewley C."/>
        </authorList>
    </citation>
    <scope>NUCLEOTIDE SEQUENCE</scope>
    <source>
        <strain evidence="2">NIES-1699</strain>
    </source>
</reference>
<organism evidence="2 3">
    <name type="scientific">Chrysophaeum taylorii</name>
    <dbReference type="NCBI Taxonomy" id="2483200"/>
    <lineage>
        <taxon>Eukaryota</taxon>
        <taxon>Sar</taxon>
        <taxon>Stramenopiles</taxon>
        <taxon>Ochrophyta</taxon>
        <taxon>Pelagophyceae</taxon>
        <taxon>Pelagomonadales</taxon>
        <taxon>Pelagomonadaceae</taxon>
        <taxon>Chrysophaeum</taxon>
    </lineage>
</organism>
<evidence type="ECO:0000313" key="3">
    <source>
        <dbReference type="Proteomes" id="UP001230188"/>
    </source>
</evidence>
<dbReference type="Proteomes" id="UP001230188">
    <property type="component" value="Unassembled WGS sequence"/>
</dbReference>
<dbReference type="Pfam" id="PF04000">
    <property type="entry name" value="Sas10_Utp3"/>
    <property type="match status" value="1"/>
</dbReference>
<feature type="compositionally biased region" description="Basic and acidic residues" evidence="1">
    <location>
        <begin position="192"/>
        <end position="206"/>
    </location>
</feature>
<dbReference type="GO" id="GO:0000462">
    <property type="term" value="P:maturation of SSU-rRNA from tricistronic rRNA transcript (SSU-rRNA, 5.8S rRNA, LSU-rRNA)"/>
    <property type="evidence" value="ECO:0007669"/>
    <property type="project" value="TreeGrafter"/>
</dbReference>
<feature type="compositionally biased region" description="Basic and acidic residues" evidence="1">
    <location>
        <begin position="143"/>
        <end position="176"/>
    </location>
</feature>
<keyword evidence="3" id="KW-1185">Reference proteome</keyword>
<gene>
    <name evidence="2" type="ORF">CTAYLR_001091</name>
</gene>
<comment type="caution">
    <text evidence="2">The sequence shown here is derived from an EMBL/GenBank/DDBJ whole genome shotgun (WGS) entry which is preliminary data.</text>
</comment>
<sequence length="238" mass="27212">MVEEIGETATAIAARLEAAARAPTERWSWDGTADDDAAFFAMKHELVLAYCTNLTYYLLRKLSPGEPMRDHAVFDRLYELRLVLEKARPLEAKLRHQLDKVLSKDDDGELTLRPNPRALLAPEEQDESDGIYRPPRLVATPFEGKEEPKARTTRTRRAEMMEILQDRDDRNPERKSSSGTGVDFSGAGAKAARRERLAKEAEARTQFEESRFIRLDLNKKQKKRRKLNPFANSVDDLI</sequence>
<name>A0AAD7URC5_9STRA</name>
<dbReference type="AlphaFoldDB" id="A0AAD7URC5"/>
<dbReference type="PANTHER" id="PTHR13237:SF9">
    <property type="entry name" value="NEUROGUIDIN"/>
    <property type="match status" value="1"/>
</dbReference>
<feature type="region of interest" description="Disordered" evidence="1">
    <location>
        <begin position="106"/>
        <end position="206"/>
    </location>
</feature>
<dbReference type="EMBL" id="JAQMWT010000009">
    <property type="protein sequence ID" value="KAJ8614195.1"/>
    <property type="molecule type" value="Genomic_DNA"/>
</dbReference>
<dbReference type="InterPro" id="IPR007146">
    <property type="entry name" value="Sas10/Utp3/C1D"/>
</dbReference>
<evidence type="ECO:0000256" key="1">
    <source>
        <dbReference type="SAM" id="MobiDB-lite"/>
    </source>
</evidence>
<dbReference type="PANTHER" id="PTHR13237">
    <property type="entry name" value="SOMETHING ABOUT SILENCING PROTEIN 10-RELATED"/>
    <property type="match status" value="1"/>
</dbReference>